<dbReference type="Gene3D" id="1.10.287.130">
    <property type="match status" value="1"/>
</dbReference>
<comment type="caution">
    <text evidence="9">The sequence shown here is derived from an EMBL/GenBank/DDBJ whole genome shotgun (WGS) entry which is preliminary data.</text>
</comment>
<keyword evidence="10" id="KW-1185">Reference proteome</keyword>
<dbReference type="Pfam" id="PF07495">
    <property type="entry name" value="Y_Y_Y"/>
    <property type="match status" value="1"/>
</dbReference>
<dbReference type="InterPro" id="IPR015943">
    <property type="entry name" value="WD40/YVTN_repeat-like_dom_sf"/>
</dbReference>
<dbReference type="Pfam" id="PF00072">
    <property type="entry name" value="Response_reg"/>
    <property type="match status" value="1"/>
</dbReference>
<dbReference type="SMART" id="SM00388">
    <property type="entry name" value="HisKA"/>
    <property type="match status" value="1"/>
</dbReference>
<feature type="domain" description="Response regulatory" evidence="8">
    <location>
        <begin position="1059"/>
        <end position="1173"/>
    </location>
</feature>
<organism evidence="9 10">
    <name type="scientific">Stenotrophomonas capsici</name>
    <dbReference type="NCBI Taxonomy" id="3110230"/>
    <lineage>
        <taxon>Bacteria</taxon>
        <taxon>Pseudomonadati</taxon>
        <taxon>Pseudomonadota</taxon>
        <taxon>Gammaproteobacteria</taxon>
        <taxon>Lysobacterales</taxon>
        <taxon>Lysobacteraceae</taxon>
        <taxon>Stenotrophomonas</taxon>
    </lineage>
</organism>
<keyword evidence="6" id="KW-0732">Signal</keyword>
<dbReference type="InterPro" id="IPR011110">
    <property type="entry name" value="Reg_prop"/>
</dbReference>
<name>A0ABU5V7T1_9GAMM</name>
<dbReference type="InterPro" id="IPR011047">
    <property type="entry name" value="Quinoprotein_ADH-like_sf"/>
</dbReference>
<evidence type="ECO:0000256" key="6">
    <source>
        <dbReference type="SAM" id="SignalP"/>
    </source>
</evidence>
<dbReference type="InterPro" id="IPR036890">
    <property type="entry name" value="HATPase_C_sf"/>
</dbReference>
<keyword evidence="5" id="KW-1133">Transmembrane helix</keyword>
<dbReference type="Pfam" id="PF02518">
    <property type="entry name" value="HATPase_c"/>
    <property type="match status" value="1"/>
</dbReference>
<dbReference type="SUPFAM" id="SSF52172">
    <property type="entry name" value="CheY-like"/>
    <property type="match status" value="1"/>
</dbReference>
<keyword evidence="9" id="KW-0067">ATP-binding</keyword>
<dbReference type="Gene3D" id="3.40.50.2300">
    <property type="match status" value="1"/>
</dbReference>
<dbReference type="EMBL" id="JAYFUH010000249">
    <property type="protein sequence ID" value="MEA5668789.1"/>
    <property type="molecule type" value="Genomic_DNA"/>
</dbReference>
<feature type="domain" description="Histidine kinase" evidence="7">
    <location>
        <begin position="817"/>
        <end position="1036"/>
    </location>
</feature>
<evidence type="ECO:0000259" key="7">
    <source>
        <dbReference type="PROSITE" id="PS50109"/>
    </source>
</evidence>
<keyword evidence="5" id="KW-0812">Transmembrane</keyword>
<dbReference type="PROSITE" id="PS50109">
    <property type="entry name" value="HIS_KIN"/>
    <property type="match status" value="1"/>
</dbReference>
<dbReference type="InterPro" id="IPR011006">
    <property type="entry name" value="CheY-like_superfamily"/>
</dbReference>
<protein>
    <recommendedName>
        <fullName evidence="2">histidine kinase</fullName>
        <ecNumber evidence="2">2.7.13.3</ecNumber>
    </recommendedName>
</protein>
<dbReference type="EC" id="2.7.13.3" evidence="2"/>
<evidence type="ECO:0000259" key="8">
    <source>
        <dbReference type="PROSITE" id="PS50110"/>
    </source>
</evidence>
<dbReference type="SUPFAM" id="SSF55874">
    <property type="entry name" value="ATPase domain of HSP90 chaperone/DNA topoisomerase II/histidine kinase"/>
    <property type="match status" value="1"/>
</dbReference>
<dbReference type="SUPFAM" id="SSF50952">
    <property type="entry name" value="Soluble quinoprotein glucose dehydrogenase"/>
    <property type="match status" value="1"/>
</dbReference>
<dbReference type="InterPro" id="IPR011041">
    <property type="entry name" value="Quinoprot_gluc/sorb_DH_b-prop"/>
</dbReference>
<gene>
    <name evidence="9" type="ORF">VA603_14675</name>
</gene>
<dbReference type="CDD" id="cd17546">
    <property type="entry name" value="REC_hyHK_CKI1_RcsC-like"/>
    <property type="match status" value="1"/>
</dbReference>
<keyword evidence="5" id="KW-0472">Membrane</keyword>
<dbReference type="PANTHER" id="PTHR43547">
    <property type="entry name" value="TWO-COMPONENT HISTIDINE KINASE"/>
    <property type="match status" value="1"/>
</dbReference>
<dbReference type="Pfam" id="PF07494">
    <property type="entry name" value="Reg_prop"/>
    <property type="match status" value="4"/>
</dbReference>
<dbReference type="PROSITE" id="PS50110">
    <property type="entry name" value="RESPONSE_REGULATORY"/>
    <property type="match status" value="1"/>
</dbReference>
<evidence type="ECO:0000256" key="4">
    <source>
        <dbReference type="PROSITE-ProRule" id="PRU00169"/>
    </source>
</evidence>
<evidence type="ECO:0000256" key="5">
    <source>
        <dbReference type="SAM" id="Phobius"/>
    </source>
</evidence>
<dbReference type="PRINTS" id="PR00344">
    <property type="entry name" value="BCTRLSENSOR"/>
</dbReference>
<feature type="transmembrane region" description="Helical" evidence="5">
    <location>
        <begin position="759"/>
        <end position="784"/>
    </location>
</feature>
<dbReference type="Gene3D" id="2.60.40.10">
    <property type="entry name" value="Immunoglobulins"/>
    <property type="match status" value="1"/>
</dbReference>
<dbReference type="GO" id="GO:0005524">
    <property type="term" value="F:ATP binding"/>
    <property type="evidence" value="ECO:0007669"/>
    <property type="project" value="UniProtKB-KW"/>
</dbReference>
<dbReference type="SUPFAM" id="SSF47384">
    <property type="entry name" value="Homodimeric domain of signal transducing histidine kinase"/>
    <property type="match status" value="1"/>
</dbReference>
<evidence type="ECO:0000313" key="9">
    <source>
        <dbReference type="EMBL" id="MEA5668789.1"/>
    </source>
</evidence>
<accession>A0ABU5V7T1</accession>
<feature type="chain" id="PRO_5047495391" description="histidine kinase" evidence="6">
    <location>
        <begin position="23"/>
        <end position="1187"/>
    </location>
</feature>
<evidence type="ECO:0000256" key="3">
    <source>
        <dbReference type="ARBA" id="ARBA00022553"/>
    </source>
</evidence>
<dbReference type="Gene3D" id="2.130.10.10">
    <property type="entry name" value="YVTN repeat-like/Quinoprotein amine dehydrogenase"/>
    <property type="match status" value="3"/>
</dbReference>
<dbReference type="SMART" id="SM00448">
    <property type="entry name" value="REC"/>
    <property type="match status" value="1"/>
</dbReference>
<dbReference type="InterPro" id="IPR011123">
    <property type="entry name" value="Y_Y_Y"/>
</dbReference>
<feature type="modified residue" description="4-aspartylphosphate" evidence="4">
    <location>
        <position position="1108"/>
    </location>
</feature>
<dbReference type="InterPro" id="IPR003661">
    <property type="entry name" value="HisK_dim/P_dom"/>
</dbReference>
<evidence type="ECO:0000313" key="10">
    <source>
        <dbReference type="Proteomes" id="UP001301653"/>
    </source>
</evidence>
<dbReference type="PANTHER" id="PTHR43547:SF2">
    <property type="entry name" value="HYBRID SIGNAL TRANSDUCTION HISTIDINE KINASE C"/>
    <property type="match status" value="1"/>
</dbReference>
<reference evidence="9 10" key="1">
    <citation type="submission" date="2023-12" db="EMBL/GenBank/DDBJ databases">
        <title>Stenotrophomonas guangdongensis sp. nov., isolated from wilted pepper plants (Capsicum annuum).</title>
        <authorList>
            <person name="Qiu M."/>
            <person name="Li Y."/>
            <person name="Liu Q."/>
            <person name="Zhang X."/>
            <person name="Huang Y."/>
            <person name="Guo R."/>
            <person name="Hu M."/>
            <person name="Zhou J."/>
            <person name="Zhou X."/>
        </authorList>
    </citation>
    <scope>NUCLEOTIDE SEQUENCE [LARGE SCALE GENOMIC DNA]</scope>
    <source>
        <strain evidence="9 10">MH1</strain>
    </source>
</reference>
<dbReference type="Gene3D" id="3.30.565.10">
    <property type="entry name" value="Histidine kinase-like ATPase, C-terminal domain"/>
    <property type="match status" value="1"/>
</dbReference>
<dbReference type="Pfam" id="PF00512">
    <property type="entry name" value="HisKA"/>
    <property type="match status" value="1"/>
</dbReference>
<dbReference type="SMART" id="SM00387">
    <property type="entry name" value="HATPase_c"/>
    <property type="match status" value="1"/>
</dbReference>
<dbReference type="RefSeq" id="WP_323439290.1">
    <property type="nucleotide sequence ID" value="NZ_JAYFUH010000249.1"/>
</dbReference>
<dbReference type="InterPro" id="IPR003594">
    <property type="entry name" value="HATPase_dom"/>
</dbReference>
<sequence>MKGCVRAVLLALSVCLLAPANAEVPATPQPRQLTVADGLPSSTINAFAEDRTGYLWLASRDGLARYDGRSYRVWRAEDGLQDNQVWSLHVDAANRLWIGTQNAGLVMLSADRRSFTFYNRRTHPEIGSNTIWSIVTTADGSTWFGTATGGLHRLDPDGHITRFMPIDGDPNSLPAAAVTYMAVTPDGTLWVGTKGGLARWTGHDFEQVGESVLPSERINGLKVDREGRLWIATNLGLVVRTADGRFQRSVWPGMQAGDVLNMLQYSSDGDYWLDTLAGLGRFRAGRVHNVGLYSMQERGMVRPNWSSAYEDREGGLWFASTNAGLWHLPPSWRQFSVLSRHLDDPASLRNPNPLALAPSASGGIWVVGTRGALDRLDPATGEVEQHLEKISGMNWPQSLTEDNKGRVWIGSLDELIRYTPASHEVRRWQAGDASDAAMTGDADIVRQCAGGRIWVYSEDGGIQQRDGDGHVLLQMQPGTHGLPPAIVEDMYCGPGDDLWLATGAGLLTWQTAQQQFVQVPGAPTDRISSFNLTDSGVAWLAGLGRMDRYLWDGRRMTLLDSVGPAQGYPMLGAHGLVVDPQGVAWATSARGLIRIDPASRSVRMYGVHDGLPSQEFRRRTLVQARGGQIAGGTPDGVVLFDPQRVRLSARQSPLVIERVSVRRAEQEQDLTHQTPLQILPGDRDLRVSARLLSFADSAINLYRFRLEGYDPDWVEVGASGDRVFPRLPPGSYRLQVQAATSDNVWSTVQTLSFQVQPPWWRSTGGLAGLIVLGVALLLLGAWLYRRRLARRHEWQLAKHKQELAEQASLAKTRFLATLGHEVRTPMTGVLGMSELLLASELDDRQRGYTQSIRRAGEHLLRLVNDALDLARIEAGRLELQVQPLDLQQLLDDVRGLMEPLAQRRGLAFSLHSGASARTRVTGDVLRLRQILLNLLGNAIKFTSDGQVRLRVEMGEGGSGICFDVCDTGPGINPEQRKRLFRRFEQADGARTAARYGGSGLGLAICHELAVAMGGTIEVESTPGTGSCFSVRLPLAWEVVPETAADGVGVSSWKSLPPLHVLLVEDDPTIAAVIRGLLEVHGHGVVHAAHGLAALAEVSNARFDVALLDLDLPGIDGFGLALQLRTMGYEMPLIAVTARSDAEAEPQARKSGFDDFLRKPVTAQMLLEAIAGVLDAHQRRAQGLAPRG</sequence>
<keyword evidence="3 4" id="KW-0597">Phosphoprotein</keyword>
<dbReference type="SUPFAM" id="SSF50998">
    <property type="entry name" value="Quinoprotein alcohol dehydrogenase-like"/>
    <property type="match status" value="1"/>
</dbReference>
<dbReference type="Proteomes" id="UP001301653">
    <property type="component" value="Unassembled WGS sequence"/>
</dbReference>
<dbReference type="InterPro" id="IPR036097">
    <property type="entry name" value="HisK_dim/P_sf"/>
</dbReference>
<dbReference type="InterPro" id="IPR013783">
    <property type="entry name" value="Ig-like_fold"/>
</dbReference>
<dbReference type="InterPro" id="IPR005467">
    <property type="entry name" value="His_kinase_dom"/>
</dbReference>
<dbReference type="InterPro" id="IPR004358">
    <property type="entry name" value="Sig_transdc_His_kin-like_C"/>
</dbReference>
<evidence type="ECO:0000256" key="1">
    <source>
        <dbReference type="ARBA" id="ARBA00000085"/>
    </source>
</evidence>
<dbReference type="CDD" id="cd00082">
    <property type="entry name" value="HisKA"/>
    <property type="match status" value="1"/>
</dbReference>
<proteinExistence type="predicted"/>
<evidence type="ECO:0000256" key="2">
    <source>
        <dbReference type="ARBA" id="ARBA00012438"/>
    </source>
</evidence>
<dbReference type="CDD" id="cd16922">
    <property type="entry name" value="HATPase_EvgS-ArcB-TorS-like"/>
    <property type="match status" value="1"/>
</dbReference>
<keyword evidence="9" id="KW-0547">Nucleotide-binding</keyword>
<comment type="catalytic activity">
    <reaction evidence="1">
        <text>ATP + protein L-histidine = ADP + protein N-phospho-L-histidine.</text>
        <dbReference type="EC" id="2.7.13.3"/>
    </reaction>
</comment>
<feature type="signal peptide" evidence="6">
    <location>
        <begin position="1"/>
        <end position="22"/>
    </location>
</feature>
<dbReference type="InterPro" id="IPR001789">
    <property type="entry name" value="Sig_transdc_resp-reg_receiver"/>
</dbReference>